<comment type="caution">
    <text evidence="1">The sequence shown here is derived from an EMBL/GenBank/DDBJ whole genome shotgun (WGS) entry which is preliminary data.</text>
</comment>
<proteinExistence type="predicted"/>
<dbReference type="RefSeq" id="WP_345057334.1">
    <property type="nucleotide sequence ID" value="NZ_BAAAVM010000111.1"/>
</dbReference>
<protein>
    <submittedName>
        <fullName evidence="1">Uncharacterized protein</fullName>
    </submittedName>
</protein>
<sequence length="205" mass="21216">MGAASHAPGTSPGGGVARVLSPVGGRLAAGGRGIHPYGGREREREREVVRAVRMRAWVLSGVCAGAVLVPGSAVAAPAPEADVTLHGTAVMDGDQVEVRLTPRNEGTAAVADATVRLRWSVALADEQALPARCVREDERAVLCGTGALAVDAAGEQLRLPVRLRERAPEVTLEVSTVWSSGGPDADRSNDRAEVLVLATGDPYAF</sequence>
<accession>A0ABN3UZD8</accession>
<dbReference type="Proteomes" id="UP001500893">
    <property type="component" value="Unassembled WGS sequence"/>
</dbReference>
<evidence type="ECO:0000313" key="2">
    <source>
        <dbReference type="Proteomes" id="UP001500893"/>
    </source>
</evidence>
<keyword evidence="2" id="KW-1185">Reference proteome</keyword>
<name>A0ABN3UZD8_9ACTN</name>
<dbReference type="EMBL" id="BAAAVM010000111">
    <property type="protein sequence ID" value="GAA2772296.1"/>
    <property type="molecule type" value="Genomic_DNA"/>
</dbReference>
<gene>
    <name evidence="1" type="ORF">GCM10010521_57910</name>
</gene>
<reference evidence="1 2" key="1">
    <citation type="journal article" date="2019" name="Int. J. Syst. Evol. Microbiol.">
        <title>The Global Catalogue of Microorganisms (GCM) 10K type strain sequencing project: providing services to taxonomists for standard genome sequencing and annotation.</title>
        <authorList>
            <consortium name="The Broad Institute Genomics Platform"/>
            <consortium name="The Broad Institute Genome Sequencing Center for Infectious Disease"/>
            <person name="Wu L."/>
            <person name="Ma J."/>
        </authorList>
    </citation>
    <scope>NUCLEOTIDE SEQUENCE [LARGE SCALE GENOMIC DNA]</scope>
    <source>
        <strain evidence="1 2">JCM 11574</strain>
    </source>
</reference>
<organism evidence="1 2">
    <name type="scientific">Streptomyces rameus</name>
    <dbReference type="NCBI Taxonomy" id="68261"/>
    <lineage>
        <taxon>Bacteria</taxon>
        <taxon>Bacillati</taxon>
        <taxon>Actinomycetota</taxon>
        <taxon>Actinomycetes</taxon>
        <taxon>Kitasatosporales</taxon>
        <taxon>Streptomycetaceae</taxon>
        <taxon>Streptomyces</taxon>
    </lineage>
</organism>
<evidence type="ECO:0000313" key="1">
    <source>
        <dbReference type="EMBL" id="GAA2772296.1"/>
    </source>
</evidence>